<sequence length="427" mass="49262">MNPVESDKLTVDLPTEPPLAPVALTNVCHTSELPTSPDADRPKFKVYKIVLTGGPCGGKTTAQVRLATFFREPRMEGVHSAGNGHYPARRPRQRDLLATMHQIENTFFNQASAIKNKNVLIICDRGCMDPSAYSSAEHWNKMLTELKYDEFDLRCNRYDQIAHLVTAADGAEKYYTLANNSIRSEGIDHARDLDKITRNVWVGHPYLDIIDNTNTCTFEDKVNKLIQVVCYRTGIRMGDRLDKNSKKRKWLVSVIDETKFVPYEEFEMEHLYLLTDNPKYQVRLRRRTQRGRSSYTLTAREWFPDEQESIETRKQLSEREYQHYLPMKDNSRAKLFKLRRCFMVGNQYFNLDIYKDPLPPKAEGHQYMFLETYTTAPKGSPIPPLPGFLIVEKEITGDDKYSMYTLSKHANVACPNEFLGAASYKDD</sequence>
<dbReference type="EMBL" id="CAJGYM010000033">
    <property type="protein sequence ID" value="CAD6193215.1"/>
    <property type="molecule type" value="Genomic_DNA"/>
</dbReference>
<organism evidence="2 3">
    <name type="scientific">Caenorhabditis auriculariae</name>
    <dbReference type="NCBI Taxonomy" id="2777116"/>
    <lineage>
        <taxon>Eukaryota</taxon>
        <taxon>Metazoa</taxon>
        <taxon>Ecdysozoa</taxon>
        <taxon>Nematoda</taxon>
        <taxon>Chromadorea</taxon>
        <taxon>Rhabditida</taxon>
        <taxon>Rhabditina</taxon>
        <taxon>Rhabditomorpha</taxon>
        <taxon>Rhabditoidea</taxon>
        <taxon>Rhabditidae</taxon>
        <taxon>Peloderinae</taxon>
        <taxon>Caenorhabditis</taxon>
    </lineage>
</organism>
<keyword evidence="3" id="KW-1185">Reference proteome</keyword>
<reference evidence="2" key="1">
    <citation type="submission" date="2020-10" db="EMBL/GenBank/DDBJ databases">
        <authorList>
            <person name="Kikuchi T."/>
        </authorList>
    </citation>
    <scope>NUCLEOTIDE SEQUENCE</scope>
    <source>
        <strain evidence="2">NKZ352</strain>
    </source>
</reference>
<dbReference type="GO" id="GO:0035091">
    <property type="term" value="F:phosphatidylinositol binding"/>
    <property type="evidence" value="ECO:0007669"/>
    <property type="project" value="TreeGrafter"/>
</dbReference>
<protein>
    <recommendedName>
        <fullName evidence="1">NadR/Ttd14 AAA domain-containing protein</fullName>
    </recommendedName>
</protein>
<comment type="caution">
    <text evidence="2">The sequence shown here is derived from an EMBL/GenBank/DDBJ whole genome shotgun (WGS) entry which is preliminary data.</text>
</comment>
<name>A0A8S1HDD0_9PELO</name>
<gene>
    <name evidence="2" type="ORF">CAUJ_LOCUS9134</name>
</gene>
<dbReference type="GO" id="GO:0070300">
    <property type="term" value="F:phosphatidic acid binding"/>
    <property type="evidence" value="ECO:0007669"/>
    <property type="project" value="TreeGrafter"/>
</dbReference>
<dbReference type="InterPro" id="IPR053227">
    <property type="entry name" value="TRPL-trafficking_regulator"/>
</dbReference>
<dbReference type="AlphaFoldDB" id="A0A8S1HDD0"/>
<dbReference type="Proteomes" id="UP000835052">
    <property type="component" value="Unassembled WGS sequence"/>
</dbReference>
<dbReference type="Pfam" id="PF13521">
    <property type="entry name" value="AAA_28"/>
    <property type="match status" value="1"/>
</dbReference>
<proteinExistence type="predicted"/>
<dbReference type="GO" id="GO:0005525">
    <property type="term" value="F:GTP binding"/>
    <property type="evidence" value="ECO:0007669"/>
    <property type="project" value="TreeGrafter"/>
</dbReference>
<accession>A0A8S1HDD0</accession>
<feature type="domain" description="NadR/Ttd14 AAA" evidence="1">
    <location>
        <begin position="48"/>
        <end position="212"/>
    </location>
</feature>
<dbReference type="Gene3D" id="2.40.320.10">
    <property type="entry name" value="Hypothetical Protein Pfu-838710-001"/>
    <property type="match status" value="1"/>
</dbReference>
<evidence type="ECO:0000259" key="1">
    <source>
        <dbReference type="Pfam" id="PF13521"/>
    </source>
</evidence>
<evidence type="ECO:0000313" key="2">
    <source>
        <dbReference type="EMBL" id="CAD6193215.1"/>
    </source>
</evidence>
<dbReference type="PANTHER" id="PTHR34932:SF1">
    <property type="entry name" value="TRPL TRANSLOCATION DEFECT PROTEIN 14"/>
    <property type="match status" value="1"/>
</dbReference>
<evidence type="ECO:0000313" key="3">
    <source>
        <dbReference type="Proteomes" id="UP000835052"/>
    </source>
</evidence>
<dbReference type="OrthoDB" id="6375174at2759"/>
<dbReference type="GO" id="GO:0045494">
    <property type="term" value="P:photoreceptor cell maintenance"/>
    <property type="evidence" value="ECO:0007669"/>
    <property type="project" value="TreeGrafter"/>
</dbReference>
<dbReference type="InterPro" id="IPR027417">
    <property type="entry name" value="P-loop_NTPase"/>
</dbReference>
<dbReference type="Gene3D" id="3.40.50.300">
    <property type="entry name" value="P-loop containing nucleotide triphosphate hydrolases"/>
    <property type="match status" value="1"/>
</dbReference>
<dbReference type="InterPro" id="IPR038727">
    <property type="entry name" value="NadR/Ttd14_AAA_dom"/>
</dbReference>
<dbReference type="SUPFAM" id="SSF55154">
    <property type="entry name" value="CYTH-like phosphatases"/>
    <property type="match status" value="1"/>
</dbReference>
<dbReference type="PANTHER" id="PTHR34932">
    <property type="entry name" value="TRPL TRANSLOCATION DEFECT PROTEIN 14"/>
    <property type="match status" value="1"/>
</dbReference>
<dbReference type="InterPro" id="IPR033469">
    <property type="entry name" value="CYTH-like_dom_sf"/>
</dbReference>